<evidence type="ECO:0000313" key="2">
    <source>
        <dbReference type="Proteomes" id="UP000294558"/>
    </source>
</evidence>
<proteinExistence type="predicted"/>
<gene>
    <name evidence="1" type="ORF">BDK89_0451</name>
</gene>
<protein>
    <submittedName>
        <fullName evidence="1">Uncharacterized protein</fullName>
    </submittedName>
</protein>
<dbReference type="RefSeq" id="WP_133867401.1">
    <property type="nucleotide sequence ID" value="NZ_SOAU01000001.1"/>
</dbReference>
<organism evidence="1 2">
    <name type="scientific">Ilumatobacter fluminis</name>
    <dbReference type="NCBI Taxonomy" id="467091"/>
    <lineage>
        <taxon>Bacteria</taxon>
        <taxon>Bacillati</taxon>
        <taxon>Actinomycetota</taxon>
        <taxon>Acidimicrobiia</taxon>
        <taxon>Acidimicrobiales</taxon>
        <taxon>Ilumatobacteraceae</taxon>
        <taxon>Ilumatobacter</taxon>
    </lineage>
</organism>
<reference evidence="1 2" key="1">
    <citation type="submission" date="2019-03" db="EMBL/GenBank/DDBJ databases">
        <title>Sequencing the genomes of 1000 actinobacteria strains.</title>
        <authorList>
            <person name="Klenk H.-P."/>
        </authorList>
    </citation>
    <scope>NUCLEOTIDE SEQUENCE [LARGE SCALE GENOMIC DNA]</scope>
    <source>
        <strain evidence="1 2">DSM 18936</strain>
    </source>
</reference>
<dbReference type="Proteomes" id="UP000294558">
    <property type="component" value="Unassembled WGS sequence"/>
</dbReference>
<dbReference type="AlphaFoldDB" id="A0A4R7HVC6"/>
<evidence type="ECO:0000313" key="1">
    <source>
        <dbReference type="EMBL" id="TDT14892.1"/>
    </source>
</evidence>
<name>A0A4R7HVC6_9ACTN</name>
<dbReference type="EMBL" id="SOAU01000001">
    <property type="protein sequence ID" value="TDT14892.1"/>
    <property type="molecule type" value="Genomic_DNA"/>
</dbReference>
<accession>A0A4R7HVC6</accession>
<keyword evidence="2" id="KW-1185">Reference proteome</keyword>
<comment type="caution">
    <text evidence="1">The sequence shown here is derived from an EMBL/GenBank/DDBJ whole genome shotgun (WGS) entry which is preliminary data.</text>
</comment>
<sequence>MRRIRRQRRAALGWAVAVVCVSGCGGASRAARIDELASYYSERGGGDPACIAEALDDVSDDGIEVRLRSFRGERVNAVQSTDEDRVFLGRLELCMEQAEATSPGR</sequence>